<organism evidence="2 3">
    <name type="scientific">Photobacterium kishitanii</name>
    <dbReference type="NCBI Taxonomy" id="318456"/>
    <lineage>
        <taxon>Bacteria</taxon>
        <taxon>Pseudomonadati</taxon>
        <taxon>Pseudomonadota</taxon>
        <taxon>Gammaproteobacteria</taxon>
        <taxon>Vibrionales</taxon>
        <taxon>Vibrionaceae</taxon>
        <taxon>Photobacterium</taxon>
    </lineage>
</organism>
<dbReference type="Gene3D" id="1.10.530.10">
    <property type="match status" value="1"/>
</dbReference>
<feature type="domain" description="Transglycosylase SLT" evidence="1">
    <location>
        <begin position="8"/>
        <end position="162"/>
    </location>
</feature>
<dbReference type="CDD" id="cd00442">
    <property type="entry name" value="Lyz-like"/>
    <property type="match status" value="1"/>
</dbReference>
<dbReference type="InterPro" id="IPR045795">
    <property type="entry name" value="SLT_4"/>
</dbReference>
<gene>
    <name evidence="2" type="ORF">C9J27_24170</name>
</gene>
<dbReference type="InterPro" id="IPR023346">
    <property type="entry name" value="Lysozyme-like_dom_sf"/>
</dbReference>
<comment type="caution">
    <text evidence="2">The sequence shown here is derived from an EMBL/GenBank/DDBJ whole genome shotgun (WGS) entry which is preliminary data.</text>
</comment>
<evidence type="ECO:0000313" key="3">
    <source>
        <dbReference type="Proteomes" id="UP000241426"/>
    </source>
</evidence>
<accession>A0A2T3KAX9</accession>
<sequence length="166" mass="19369">MIQESVGTKTPSDACKTLTQNKDWMVATHKAYRRWGIPISVQLSVIRHESSFNRDASATTSSAYGYAQALNDTWKEYKKATNNKTASRGSFFDSTDFIGWYWNEAQKKIHFSPYNARAFYLSYHEGIGGYQRRSYLKKTWLMKKSKTVQMIADKYRFQLNKCRLEI</sequence>
<name>A0A2T3KAX9_9GAMM</name>
<dbReference type="SUPFAM" id="SSF53955">
    <property type="entry name" value="Lysozyme-like"/>
    <property type="match status" value="1"/>
</dbReference>
<dbReference type="Proteomes" id="UP000241426">
    <property type="component" value="Unassembled WGS sequence"/>
</dbReference>
<dbReference type="Pfam" id="PF19489">
    <property type="entry name" value="SLT_4"/>
    <property type="match status" value="1"/>
</dbReference>
<dbReference type="AlphaFoldDB" id="A0A2T3KAX9"/>
<reference evidence="2 3" key="1">
    <citation type="submission" date="2018-01" db="EMBL/GenBank/DDBJ databases">
        <title>Whole genome sequencing of Histamine producing bacteria.</title>
        <authorList>
            <person name="Butler K."/>
        </authorList>
    </citation>
    <scope>NUCLEOTIDE SEQUENCE [LARGE SCALE GENOMIC DNA]</scope>
    <source>
        <strain evidence="2 3">FS-7.2</strain>
    </source>
</reference>
<dbReference type="EMBL" id="PYNF01000044">
    <property type="protein sequence ID" value="PSU89781.1"/>
    <property type="molecule type" value="Genomic_DNA"/>
</dbReference>
<evidence type="ECO:0000259" key="1">
    <source>
        <dbReference type="Pfam" id="PF19489"/>
    </source>
</evidence>
<proteinExistence type="predicted"/>
<evidence type="ECO:0000313" key="2">
    <source>
        <dbReference type="EMBL" id="PSU89781.1"/>
    </source>
</evidence>
<protein>
    <recommendedName>
        <fullName evidence="1">Transglycosylase SLT domain-containing protein</fullName>
    </recommendedName>
</protein>